<dbReference type="GO" id="GO:0005524">
    <property type="term" value="F:ATP binding"/>
    <property type="evidence" value="ECO:0007669"/>
    <property type="project" value="UniProtKB-KW"/>
</dbReference>
<evidence type="ECO:0000256" key="7">
    <source>
        <dbReference type="SAM" id="Phobius"/>
    </source>
</evidence>
<feature type="domain" description="ABC transporter" evidence="8">
    <location>
        <begin position="341"/>
        <end position="572"/>
    </location>
</feature>
<dbReference type="Pfam" id="PF00005">
    <property type="entry name" value="ABC_tran"/>
    <property type="match status" value="1"/>
</dbReference>
<accession>A0ABX0Y511</accession>
<dbReference type="SUPFAM" id="SSF52540">
    <property type="entry name" value="P-loop containing nucleoside triphosphate hydrolases"/>
    <property type="match status" value="1"/>
</dbReference>
<dbReference type="SMART" id="SM00382">
    <property type="entry name" value="AAA"/>
    <property type="match status" value="1"/>
</dbReference>
<proteinExistence type="predicted"/>
<dbReference type="PANTHER" id="PTHR43394">
    <property type="entry name" value="ATP-DEPENDENT PERMEASE MDL1, MITOCHONDRIAL"/>
    <property type="match status" value="1"/>
</dbReference>
<dbReference type="PANTHER" id="PTHR43394:SF1">
    <property type="entry name" value="ATP-BINDING CASSETTE SUB-FAMILY B MEMBER 10, MITOCHONDRIAL"/>
    <property type="match status" value="1"/>
</dbReference>
<reference evidence="10 11" key="1">
    <citation type="submission" date="2020-03" db="EMBL/GenBank/DDBJ databases">
        <title>WGS of the type strain of Planosporangium spp.</title>
        <authorList>
            <person name="Thawai C."/>
        </authorList>
    </citation>
    <scope>NUCLEOTIDE SEQUENCE [LARGE SCALE GENOMIC DNA]</scope>
    <source>
        <strain evidence="10 11">TBRC 5610</strain>
    </source>
</reference>
<name>A0ABX0Y511_9ACTN</name>
<evidence type="ECO:0000256" key="1">
    <source>
        <dbReference type="ARBA" id="ARBA00004651"/>
    </source>
</evidence>
<keyword evidence="2 7" id="KW-0812">Transmembrane</keyword>
<feature type="transmembrane region" description="Helical" evidence="7">
    <location>
        <begin position="253"/>
        <end position="273"/>
    </location>
</feature>
<dbReference type="PROSITE" id="PS50893">
    <property type="entry name" value="ABC_TRANSPORTER_2"/>
    <property type="match status" value="1"/>
</dbReference>
<feature type="transmembrane region" description="Helical" evidence="7">
    <location>
        <begin position="27"/>
        <end position="46"/>
    </location>
</feature>
<gene>
    <name evidence="10" type="ORF">HC031_22685</name>
</gene>
<dbReference type="InterPro" id="IPR003439">
    <property type="entry name" value="ABC_transporter-like_ATP-bd"/>
</dbReference>
<evidence type="ECO:0000256" key="5">
    <source>
        <dbReference type="ARBA" id="ARBA00022989"/>
    </source>
</evidence>
<dbReference type="EMBL" id="JAATVY010000019">
    <property type="protein sequence ID" value="NJC72503.1"/>
    <property type="molecule type" value="Genomic_DNA"/>
</dbReference>
<feature type="domain" description="ABC transmembrane type-1" evidence="9">
    <location>
        <begin position="30"/>
        <end position="299"/>
    </location>
</feature>
<organism evidence="10 11">
    <name type="scientific">Planosporangium thailandense</name>
    <dbReference type="NCBI Taxonomy" id="765197"/>
    <lineage>
        <taxon>Bacteria</taxon>
        <taxon>Bacillati</taxon>
        <taxon>Actinomycetota</taxon>
        <taxon>Actinomycetes</taxon>
        <taxon>Micromonosporales</taxon>
        <taxon>Micromonosporaceae</taxon>
        <taxon>Planosporangium</taxon>
    </lineage>
</organism>
<protein>
    <submittedName>
        <fullName evidence="10">ABC transporter ATP-binding protein</fullName>
    </submittedName>
</protein>
<dbReference type="InterPro" id="IPR027417">
    <property type="entry name" value="P-loop_NTPase"/>
</dbReference>
<sequence length="598" mass="61817">MAPQLPAGTLRAAGSRVLRQAVRQHPFLVLLFTVVTGVGAVTTVLMPRVVAAAIDAATTGTNVTGALAQLAALLAIATAASALDDLIGSYYGTMLTAGFRHRLLGRALALGVPGLRRFPAGDLLSRITVNAGTPAMVLPMLLSATATLSVTLGAVVSLALIDLRLAVTLLLGVPPSVALLRLFVATAAQPFVRYQELLAAITTRLLDAHRGVRTIRAGGTAEREIGRILQPVPELHEVGRQGWVVQGRASWQLALLVPVVQLLVLSVGGYALVAGQITAGQLVAAASYAGLALGSMGLLDTLVSLLSCQVGAGRVGEVLEAVPAAPAPASPVAVPPGYGRLELRNISVRMDDRPVLDHLYLAVPAGRSVAIVGRSGTGKSVLVSLIGRLADPDEGQVLLDGVPVAEIEPAALRRTVTYAFERPALLGATIHDMIAYGRPAASRAEVEAAAAVAQADRFIRLLPKGYDTPLAQAPMSGGEMQRLGLARAILARARVIVLDDATSSLDTATEAKVARALARVLAGRTSVVVAHRAMTAARADLVAWLDGGRVRALAPHSALWSDPGYRAVFGAADDTGAGEIAVRDVSGMPAALQVGVRR</sequence>
<feature type="transmembrane region" description="Helical" evidence="7">
    <location>
        <begin position="66"/>
        <end position="91"/>
    </location>
</feature>
<evidence type="ECO:0000256" key="6">
    <source>
        <dbReference type="ARBA" id="ARBA00023136"/>
    </source>
</evidence>
<dbReference type="InterPro" id="IPR036640">
    <property type="entry name" value="ABC1_TM_sf"/>
</dbReference>
<dbReference type="InterPro" id="IPR039421">
    <property type="entry name" value="Type_1_exporter"/>
</dbReference>
<keyword evidence="6 7" id="KW-0472">Membrane</keyword>
<dbReference type="InterPro" id="IPR011527">
    <property type="entry name" value="ABC1_TM_dom"/>
</dbReference>
<feature type="transmembrane region" description="Helical" evidence="7">
    <location>
        <begin position="140"/>
        <end position="161"/>
    </location>
</feature>
<comment type="subcellular location">
    <subcellularLocation>
        <location evidence="1">Cell membrane</location>
        <topology evidence="1">Multi-pass membrane protein</topology>
    </subcellularLocation>
</comment>
<keyword evidence="11" id="KW-1185">Reference proteome</keyword>
<evidence type="ECO:0000256" key="4">
    <source>
        <dbReference type="ARBA" id="ARBA00022840"/>
    </source>
</evidence>
<evidence type="ECO:0000313" key="11">
    <source>
        <dbReference type="Proteomes" id="UP000722989"/>
    </source>
</evidence>
<dbReference type="Gene3D" id="1.20.1560.10">
    <property type="entry name" value="ABC transporter type 1, transmembrane domain"/>
    <property type="match status" value="1"/>
</dbReference>
<dbReference type="PROSITE" id="PS00211">
    <property type="entry name" value="ABC_TRANSPORTER_1"/>
    <property type="match status" value="1"/>
</dbReference>
<keyword evidence="5 7" id="KW-1133">Transmembrane helix</keyword>
<comment type="caution">
    <text evidence="10">The sequence shown here is derived from an EMBL/GenBank/DDBJ whole genome shotgun (WGS) entry which is preliminary data.</text>
</comment>
<dbReference type="PROSITE" id="PS50929">
    <property type="entry name" value="ABC_TM1F"/>
    <property type="match status" value="1"/>
</dbReference>
<evidence type="ECO:0000259" key="9">
    <source>
        <dbReference type="PROSITE" id="PS50929"/>
    </source>
</evidence>
<evidence type="ECO:0000256" key="3">
    <source>
        <dbReference type="ARBA" id="ARBA00022741"/>
    </source>
</evidence>
<keyword evidence="3" id="KW-0547">Nucleotide-binding</keyword>
<dbReference type="SUPFAM" id="SSF90123">
    <property type="entry name" value="ABC transporter transmembrane region"/>
    <property type="match status" value="1"/>
</dbReference>
<dbReference type="RefSeq" id="WP_167927414.1">
    <property type="nucleotide sequence ID" value="NZ_JAATVY010000019.1"/>
</dbReference>
<evidence type="ECO:0000259" key="8">
    <source>
        <dbReference type="PROSITE" id="PS50893"/>
    </source>
</evidence>
<evidence type="ECO:0000256" key="2">
    <source>
        <dbReference type="ARBA" id="ARBA00022692"/>
    </source>
</evidence>
<evidence type="ECO:0000313" key="10">
    <source>
        <dbReference type="EMBL" id="NJC72503.1"/>
    </source>
</evidence>
<dbReference type="Gene3D" id="3.40.50.300">
    <property type="entry name" value="P-loop containing nucleotide triphosphate hydrolases"/>
    <property type="match status" value="1"/>
</dbReference>
<keyword evidence="4 10" id="KW-0067">ATP-binding</keyword>
<feature type="transmembrane region" description="Helical" evidence="7">
    <location>
        <begin position="168"/>
        <end position="188"/>
    </location>
</feature>
<dbReference type="Pfam" id="PF00664">
    <property type="entry name" value="ABC_membrane"/>
    <property type="match status" value="1"/>
</dbReference>
<dbReference type="Proteomes" id="UP000722989">
    <property type="component" value="Unassembled WGS sequence"/>
</dbReference>
<dbReference type="InterPro" id="IPR017871">
    <property type="entry name" value="ABC_transporter-like_CS"/>
</dbReference>
<dbReference type="InterPro" id="IPR003593">
    <property type="entry name" value="AAA+_ATPase"/>
</dbReference>